<keyword evidence="9" id="KW-0739">Sodium transport</keyword>
<reference evidence="12 13" key="1">
    <citation type="submission" date="2018-07" db="EMBL/GenBank/DDBJ databases">
        <title>Genomic Encyclopedia of Type Strains, Phase IV (KMG-IV): sequencing the most valuable type-strain genomes for metagenomic binning, comparative biology and taxonomic classification.</title>
        <authorList>
            <person name="Goeker M."/>
        </authorList>
    </citation>
    <scope>NUCLEOTIDE SEQUENCE [LARGE SCALE GENOMIC DNA]</scope>
    <source>
        <strain evidence="12 13">DSM 44290</strain>
    </source>
</reference>
<evidence type="ECO:0000256" key="2">
    <source>
        <dbReference type="ARBA" id="ARBA00022448"/>
    </source>
</evidence>
<dbReference type="GO" id="GO:0051453">
    <property type="term" value="P:regulation of intracellular pH"/>
    <property type="evidence" value="ECO:0007669"/>
    <property type="project" value="TreeGrafter"/>
</dbReference>
<feature type="transmembrane region" description="Helical" evidence="10">
    <location>
        <begin position="211"/>
        <end position="242"/>
    </location>
</feature>
<keyword evidence="6" id="KW-0915">Sodium</keyword>
<protein>
    <submittedName>
        <fullName evidence="12">Sodium/proton antiporter (CPA1 family)</fullName>
    </submittedName>
</protein>
<dbReference type="GO" id="GO:0015385">
    <property type="term" value="F:sodium:proton antiporter activity"/>
    <property type="evidence" value="ECO:0007669"/>
    <property type="project" value="InterPro"/>
</dbReference>
<evidence type="ECO:0000256" key="10">
    <source>
        <dbReference type="SAM" id="Phobius"/>
    </source>
</evidence>
<evidence type="ECO:0000256" key="1">
    <source>
        <dbReference type="ARBA" id="ARBA00004651"/>
    </source>
</evidence>
<comment type="caution">
    <text evidence="12">The sequence shown here is derived from an EMBL/GenBank/DDBJ whole genome shotgun (WGS) entry which is preliminary data.</text>
</comment>
<evidence type="ECO:0000313" key="13">
    <source>
        <dbReference type="Proteomes" id="UP000254869"/>
    </source>
</evidence>
<keyword evidence="5 10" id="KW-1133">Transmembrane helix</keyword>
<comment type="subcellular location">
    <subcellularLocation>
        <location evidence="1">Cell membrane</location>
        <topology evidence="1">Multi-pass membrane protein</topology>
    </subcellularLocation>
</comment>
<evidence type="ECO:0000256" key="9">
    <source>
        <dbReference type="ARBA" id="ARBA00023201"/>
    </source>
</evidence>
<feature type="transmembrane region" description="Helical" evidence="10">
    <location>
        <begin position="375"/>
        <end position="394"/>
    </location>
</feature>
<organism evidence="12 13">
    <name type="scientific">Nocardia pseudobrasiliensis</name>
    <dbReference type="NCBI Taxonomy" id="45979"/>
    <lineage>
        <taxon>Bacteria</taxon>
        <taxon>Bacillati</taxon>
        <taxon>Actinomycetota</taxon>
        <taxon>Actinomycetes</taxon>
        <taxon>Mycobacteriales</taxon>
        <taxon>Nocardiaceae</taxon>
        <taxon>Nocardia</taxon>
    </lineage>
</organism>
<dbReference type="InterPro" id="IPR018422">
    <property type="entry name" value="Cation/H_exchanger_CPA1"/>
</dbReference>
<dbReference type="STRING" id="1210086.GCA_001613105_02516"/>
<evidence type="ECO:0000256" key="4">
    <source>
        <dbReference type="ARBA" id="ARBA00022692"/>
    </source>
</evidence>
<dbReference type="InterPro" id="IPR006153">
    <property type="entry name" value="Cation/H_exchanger_TM"/>
</dbReference>
<feature type="domain" description="Cation/H+ exchanger transmembrane" evidence="11">
    <location>
        <begin position="7"/>
        <end position="399"/>
    </location>
</feature>
<proteinExistence type="predicted"/>
<dbReference type="GO" id="GO:0005886">
    <property type="term" value="C:plasma membrane"/>
    <property type="evidence" value="ECO:0007669"/>
    <property type="project" value="UniProtKB-SubCell"/>
</dbReference>
<keyword evidence="3" id="KW-1003">Cell membrane</keyword>
<evidence type="ECO:0000256" key="3">
    <source>
        <dbReference type="ARBA" id="ARBA00022475"/>
    </source>
</evidence>
<dbReference type="PANTHER" id="PTHR10110:SF86">
    <property type="entry name" value="SODIUM_HYDROGEN EXCHANGER 7"/>
    <property type="match status" value="1"/>
</dbReference>
<dbReference type="Gene3D" id="6.10.140.1330">
    <property type="match status" value="1"/>
</dbReference>
<feature type="transmembrane region" description="Helical" evidence="10">
    <location>
        <begin position="293"/>
        <end position="321"/>
    </location>
</feature>
<dbReference type="Pfam" id="PF00999">
    <property type="entry name" value="Na_H_Exchanger"/>
    <property type="match status" value="1"/>
</dbReference>
<evidence type="ECO:0000256" key="7">
    <source>
        <dbReference type="ARBA" id="ARBA00023065"/>
    </source>
</evidence>
<keyword evidence="8 10" id="KW-0472">Membrane</keyword>
<sequence length="520" mass="55824">MLVFVLLFATILAQPLARRTGLAPAVLMTLFGCALAVTPFAPHTHIDPNLILPLVLPPLLYASARRTSWRRFAADWGALTLTAVGLVLATAFAVAAVVWAWHPALPLASALVLGALVAPPDPVAVATLAGRLGLPRRLVSALEGEGLFNDVTAAVLYTVAVQVVVTGRFSGWGALWDLVVSAAVAIGVGLALGWCGSLLTRGLAEASWQVALGLLLPFAAYGLAAAWGGSAVLATLMCSLYLSETALGSGGSAYRLMGDSFWQITEMLVTGFAFGLIGLELRSALRAVGHEWPTLLGVAAATIAVVVALRLGWLGLTWAALHRWWRRTDADEPYTWRETVVTWWAGQRGVTTVALALAIPFATDAGAAFPARNEILFVAFAVVLFTLLVQGPTLPAVVRATGVRGDPDDDQEFEHRLWHRIRDAQLLRLDQVAARERLPEQVLRDLRDGFSARPTFGLGTQPHVAVGAGRTLRLTDRIQRITTEIHAAGRREALAARREPDAPIEIVDRVIHHLDLHRRG</sequence>
<keyword evidence="7" id="KW-0406">Ion transport</keyword>
<feature type="transmembrane region" description="Helical" evidence="10">
    <location>
        <begin position="178"/>
        <end position="199"/>
    </location>
</feature>
<keyword evidence="4 10" id="KW-0812">Transmembrane</keyword>
<feature type="transmembrane region" description="Helical" evidence="10">
    <location>
        <begin position="341"/>
        <end position="363"/>
    </location>
</feature>
<feature type="transmembrane region" description="Helical" evidence="10">
    <location>
        <begin position="76"/>
        <end position="101"/>
    </location>
</feature>
<evidence type="ECO:0000313" key="12">
    <source>
        <dbReference type="EMBL" id="RDI64684.1"/>
    </source>
</evidence>
<dbReference type="PANTHER" id="PTHR10110">
    <property type="entry name" value="SODIUM/HYDROGEN EXCHANGER"/>
    <property type="match status" value="1"/>
</dbReference>
<evidence type="ECO:0000259" key="11">
    <source>
        <dbReference type="Pfam" id="PF00999"/>
    </source>
</evidence>
<keyword evidence="13" id="KW-1185">Reference proteome</keyword>
<name>A0A370I5T8_9NOCA</name>
<dbReference type="EMBL" id="QQBC01000007">
    <property type="protein sequence ID" value="RDI64684.1"/>
    <property type="molecule type" value="Genomic_DNA"/>
</dbReference>
<evidence type="ECO:0000256" key="5">
    <source>
        <dbReference type="ARBA" id="ARBA00022989"/>
    </source>
</evidence>
<feature type="transmembrane region" description="Helical" evidence="10">
    <location>
        <begin position="23"/>
        <end position="41"/>
    </location>
</feature>
<accession>A0A370I5T8</accession>
<dbReference type="Proteomes" id="UP000254869">
    <property type="component" value="Unassembled WGS sequence"/>
</dbReference>
<dbReference type="GO" id="GO:0015386">
    <property type="term" value="F:potassium:proton antiporter activity"/>
    <property type="evidence" value="ECO:0007669"/>
    <property type="project" value="TreeGrafter"/>
</dbReference>
<keyword evidence="2" id="KW-0813">Transport</keyword>
<evidence type="ECO:0000256" key="6">
    <source>
        <dbReference type="ARBA" id="ARBA00023053"/>
    </source>
</evidence>
<gene>
    <name evidence="12" type="ORF">DFR76_10759</name>
</gene>
<feature type="transmembrane region" description="Helical" evidence="10">
    <location>
        <begin position="262"/>
        <end position="281"/>
    </location>
</feature>
<dbReference type="GO" id="GO:0098719">
    <property type="term" value="P:sodium ion import across plasma membrane"/>
    <property type="evidence" value="ECO:0007669"/>
    <property type="project" value="TreeGrafter"/>
</dbReference>
<evidence type="ECO:0000256" key="8">
    <source>
        <dbReference type="ARBA" id="ARBA00023136"/>
    </source>
</evidence>
<dbReference type="AlphaFoldDB" id="A0A370I5T8"/>